<dbReference type="AlphaFoldDB" id="A0AAD7HMN7"/>
<dbReference type="GO" id="GO:0016020">
    <property type="term" value="C:membrane"/>
    <property type="evidence" value="ECO:0007669"/>
    <property type="project" value="TreeGrafter"/>
</dbReference>
<evidence type="ECO:0000313" key="5">
    <source>
        <dbReference type="Proteomes" id="UP001215280"/>
    </source>
</evidence>
<accession>A0AAD7HMN7</accession>
<feature type="domain" description="AMP-dependent synthetase/ligase" evidence="3">
    <location>
        <begin position="88"/>
        <end position="498"/>
    </location>
</feature>
<evidence type="ECO:0000259" key="3">
    <source>
        <dbReference type="Pfam" id="PF00501"/>
    </source>
</evidence>
<organism evidence="4 5">
    <name type="scientific">Mycena maculata</name>
    <dbReference type="NCBI Taxonomy" id="230809"/>
    <lineage>
        <taxon>Eukaryota</taxon>
        <taxon>Fungi</taxon>
        <taxon>Dikarya</taxon>
        <taxon>Basidiomycota</taxon>
        <taxon>Agaricomycotina</taxon>
        <taxon>Agaricomycetes</taxon>
        <taxon>Agaricomycetidae</taxon>
        <taxon>Agaricales</taxon>
        <taxon>Marasmiineae</taxon>
        <taxon>Mycenaceae</taxon>
        <taxon>Mycena</taxon>
    </lineage>
</organism>
<dbReference type="GO" id="GO:0005783">
    <property type="term" value="C:endoplasmic reticulum"/>
    <property type="evidence" value="ECO:0007669"/>
    <property type="project" value="TreeGrafter"/>
</dbReference>
<comment type="caution">
    <text evidence="4">The sequence shown here is derived from an EMBL/GenBank/DDBJ whole genome shotgun (WGS) entry which is preliminary data.</text>
</comment>
<sequence>MSSFLAEDSLLPLPAQLPYDKQSVAVPGTKRPGQTAHYRNGLWGSLDPTKHRIQTLPDVFASGLSRGKDRAFLGYRPVITKQPLKFAPRYEWHTYGQVDVRRRQIGSAIVHLFKTGVLGGGELETVGIWSINRPEWQIVDLALQSYKKVGVSLYDTLGKDSVEFIINHAHLTIIFATVEHIPNLLKLAPKTALKVIVSLDALSPEMSKVFTEWGQIHNVLVKDIHEIEALGQANLSEPIPALRSDIASICYTSGTTNMPKGVVLTHGEFSSAVVTNLLGLSLPENGTVFSYLPLAHIYERVNEMCSIAIGGQIGFFTGDPLRLLEDCQILKPHFFPGVPRVLNRVYQAAMAAADVPGLKGNLFRKAVQAKLEKFHATGDNTHFFWDRLVFRKLRAVLGGNLLLVTSGSAPISADVADFLNIAFSCYVSEGLYGMTETSAVGTKTWSGDKDACGTVGPVQSACEIKLLDVPAMGYTSEDVPNPRGELLIRGANCFTQYYKDEKNTKEAIDEEGWLHTGDVAEVDSCGRFKIIDRVKNIMKLAQGEYVALEKIENTYSVCPVVAQIYVHGDSLQSFLVGVVVPDPVQLAAIASSLYGKKVAPEDTEALAAACRDARVNRHIMGMLGHEAKKNGLKGFESLKRVHVTMDPFSVDDNTMTPTMKIRRKDAYNKHKAELDALYALGEPPHTKL</sequence>
<keyword evidence="5" id="KW-1185">Reference proteome</keyword>
<dbReference type="GO" id="GO:0005524">
    <property type="term" value="F:ATP binding"/>
    <property type="evidence" value="ECO:0007669"/>
    <property type="project" value="UniProtKB-KW"/>
</dbReference>
<dbReference type="InterPro" id="IPR042099">
    <property type="entry name" value="ANL_N_sf"/>
</dbReference>
<dbReference type="EMBL" id="JARJLG010000241">
    <property type="protein sequence ID" value="KAJ7724064.1"/>
    <property type="molecule type" value="Genomic_DNA"/>
</dbReference>
<evidence type="ECO:0000313" key="4">
    <source>
        <dbReference type="EMBL" id="KAJ7724064.1"/>
    </source>
</evidence>
<dbReference type="PANTHER" id="PTHR43272:SF33">
    <property type="entry name" value="AMP-BINDING DOMAIN-CONTAINING PROTEIN-RELATED"/>
    <property type="match status" value="1"/>
</dbReference>
<dbReference type="Pfam" id="PF00501">
    <property type="entry name" value="AMP-binding"/>
    <property type="match status" value="1"/>
</dbReference>
<dbReference type="Gene3D" id="3.40.50.12780">
    <property type="entry name" value="N-terminal domain of ligase-like"/>
    <property type="match status" value="1"/>
</dbReference>
<evidence type="ECO:0000256" key="1">
    <source>
        <dbReference type="ARBA" id="ARBA00022741"/>
    </source>
</evidence>
<dbReference type="InterPro" id="IPR000873">
    <property type="entry name" value="AMP-dep_synth/lig_dom"/>
</dbReference>
<keyword evidence="1" id="KW-0547">Nucleotide-binding</keyword>
<dbReference type="Proteomes" id="UP001215280">
    <property type="component" value="Unassembled WGS sequence"/>
</dbReference>
<dbReference type="PANTHER" id="PTHR43272">
    <property type="entry name" value="LONG-CHAIN-FATTY-ACID--COA LIGASE"/>
    <property type="match status" value="1"/>
</dbReference>
<gene>
    <name evidence="4" type="ORF">DFH07DRAFT_906780</name>
</gene>
<dbReference type="GO" id="GO:0004467">
    <property type="term" value="F:long-chain fatty acid-CoA ligase activity"/>
    <property type="evidence" value="ECO:0007669"/>
    <property type="project" value="TreeGrafter"/>
</dbReference>
<name>A0AAD7HMN7_9AGAR</name>
<reference evidence="4" key="1">
    <citation type="submission" date="2023-03" db="EMBL/GenBank/DDBJ databases">
        <title>Massive genome expansion in bonnet fungi (Mycena s.s.) driven by repeated elements and novel gene families across ecological guilds.</title>
        <authorList>
            <consortium name="Lawrence Berkeley National Laboratory"/>
            <person name="Harder C.B."/>
            <person name="Miyauchi S."/>
            <person name="Viragh M."/>
            <person name="Kuo A."/>
            <person name="Thoen E."/>
            <person name="Andreopoulos B."/>
            <person name="Lu D."/>
            <person name="Skrede I."/>
            <person name="Drula E."/>
            <person name="Henrissat B."/>
            <person name="Morin E."/>
            <person name="Kohler A."/>
            <person name="Barry K."/>
            <person name="LaButti K."/>
            <person name="Morin E."/>
            <person name="Salamov A."/>
            <person name="Lipzen A."/>
            <person name="Mereny Z."/>
            <person name="Hegedus B."/>
            <person name="Baldrian P."/>
            <person name="Stursova M."/>
            <person name="Weitz H."/>
            <person name="Taylor A."/>
            <person name="Grigoriev I.V."/>
            <person name="Nagy L.G."/>
            <person name="Martin F."/>
            <person name="Kauserud H."/>
        </authorList>
    </citation>
    <scope>NUCLEOTIDE SEQUENCE</scope>
    <source>
        <strain evidence="4">CBHHK188m</strain>
    </source>
</reference>
<protein>
    <recommendedName>
        <fullName evidence="3">AMP-dependent synthetase/ligase domain-containing protein</fullName>
    </recommendedName>
</protein>
<evidence type="ECO:0000256" key="2">
    <source>
        <dbReference type="ARBA" id="ARBA00022840"/>
    </source>
</evidence>
<dbReference type="SUPFAM" id="SSF56801">
    <property type="entry name" value="Acetyl-CoA synthetase-like"/>
    <property type="match status" value="1"/>
</dbReference>
<keyword evidence="2" id="KW-0067">ATP-binding</keyword>
<proteinExistence type="predicted"/>